<reference evidence="3" key="1">
    <citation type="journal article" date="2019" name="Int. J. Syst. Evol. Microbiol.">
        <title>The Global Catalogue of Microorganisms (GCM) 10K type strain sequencing project: providing services to taxonomists for standard genome sequencing and annotation.</title>
        <authorList>
            <consortium name="The Broad Institute Genomics Platform"/>
            <consortium name="The Broad Institute Genome Sequencing Center for Infectious Disease"/>
            <person name="Wu L."/>
            <person name="Ma J."/>
        </authorList>
    </citation>
    <scope>NUCLEOTIDE SEQUENCE [LARGE SCALE GENOMIC DNA]</scope>
    <source>
        <strain evidence="3">NBRC 109019</strain>
    </source>
</reference>
<dbReference type="InterPro" id="IPR014748">
    <property type="entry name" value="Enoyl-CoA_hydra_C"/>
</dbReference>
<protein>
    <submittedName>
        <fullName evidence="2">Enoyl-CoA hydratase</fullName>
    </submittedName>
</protein>
<dbReference type="InterPro" id="IPR029045">
    <property type="entry name" value="ClpP/crotonase-like_dom_sf"/>
</dbReference>
<dbReference type="PANTHER" id="PTHR43459">
    <property type="entry name" value="ENOYL-COA HYDRATASE"/>
    <property type="match status" value="1"/>
</dbReference>
<dbReference type="InterPro" id="IPR001753">
    <property type="entry name" value="Enoyl-CoA_hydra/iso"/>
</dbReference>
<dbReference type="PANTHER" id="PTHR43459:SF1">
    <property type="entry name" value="EG:BACN32G11.4 PROTEIN"/>
    <property type="match status" value="1"/>
</dbReference>
<organism evidence="2 3">
    <name type="scientific">Agromyces marinus</name>
    <dbReference type="NCBI Taxonomy" id="1389020"/>
    <lineage>
        <taxon>Bacteria</taxon>
        <taxon>Bacillati</taxon>
        <taxon>Actinomycetota</taxon>
        <taxon>Actinomycetes</taxon>
        <taxon>Micrococcales</taxon>
        <taxon>Microbacteriaceae</taxon>
        <taxon>Agromyces</taxon>
    </lineage>
</organism>
<dbReference type="SUPFAM" id="SSF52096">
    <property type="entry name" value="ClpP/crotonase"/>
    <property type="match status" value="1"/>
</dbReference>
<gene>
    <name evidence="2" type="ORF">GCM10025870_23280</name>
</gene>
<dbReference type="Gene3D" id="3.90.226.10">
    <property type="entry name" value="2-enoyl-CoA Hydratase, Chain A, domain 1"/>
    <property type="match status" value="1"/>
</dbReference>
<dbReference type="EMBL" id="AP027734">
    <property type="protein sequence ID" value="BDZ55255.1"/>
    <property type="molecule type" value="Genomic_DNA"/>
</dbReference>
<dbReference type="RefSeq" id="WP_234659932.1">
    <property type="nucleotide sequence ID" value="NZ_AP027734.1"/>
</dbReference>
<evidence type="ECO:0000313" key="2">
    <source>
        <dbReference type="EMBL" id="BDZ55255.1"/>
    </source>
</evidence>
<dbReference type="Pfam" id="PF00378">
    <property type="entry name" value="ECH_1"/>
    <property type="match status" value="1"/>
</dbReference>
<comment type="similarity">
    <text evidence="1">Belongs to the enoyl-CoA hydratase/isomerase family.</text>
</comment>
<dbReference type="Proteomes" id="UP001321477">
    <property type="component" value="Chromosome"/>
</dbReference>
<sequence>MIEIEITDGVAEVVLNAPEKLNALDPAALAELGAAYDEAEAAGVRALVLRGEGRAFCAGRDIAGVDPLEDDVQGYLGGLVEPLLKRMSQLPAPTFAVAHGACLGVGLGLLIASDIVYVADTAKIGSPFKNLGATLDSGGHALFVERLGAHRTMDLIVTGRLMTGAEAVASGLFSQVHPADDVLDAARAAARTAASGPTQAFVASKRLVASLRDERLGLWDSMAEENRAQAALCDTDDYREGFAAFQAKRAPEFTGRA</sequence>
<name>A0ABM8H3E9_9MICO</name>
<keyword evidence="3" id="KW-1185">Reference proteome</keyword>
<proteinExistence type="inferred from homology"/>
<dbReference type="Gene3D" id="1.10.12.10">
    <property type="entry name" value="Lyase 2-enoyl-coa Hydratase, Chain A, domain 2"/>
    <property type="match status" value="1"/>
</dbReference>
<dbReference type="CDD" id="cd06558">
    <property type="entry name" value="crotonase-like"/>
    <property type="match status" value="1"/>
</dbReference>
<evidence type="ECO:0000313" key="3">
    <source>
        <dbReference type="Proteomes" id="UP001321477"/>
    </source>
</evidence>
<evidence type="ECO:0000256" key="1">
    <source>
        <dbReference type="ARBA" id="ARBA00005254"/>
    </source>
</evidence>
<accession>A0ABM8H3E9</accession>